<evidence type="ECO:0000313" key="25">
    <source>
        <dbReference type="Proteomes" id="UP000499080"/>
    </source>
</evidence>
<comment type="function">
    <text evidence="16">Plays a role in short-term synaptic plasticity in a subset of GABAergic neurons in the brain.</text>
</comment>
<dbReference type="Pfam" id="PF01299">
    <property type="entry name" value="Lamp2-like_luminal"/>
    <property type="match status" value="1"/>
</dbReference>
<evidence type="ECO:0000256" key="2">
    <source>
        <dbReference type="ARBA" id="ARBA00004158"/>
    </source>
</evidence>
<evidence type="ECO:0000256" key="7">
    <source>
        <dbReference type="ARBA" id="ARBA00022729"/>
    </source>
</evidence>
<keyword evidence="14" id="KW-0968">Cytoplasmic vesicle</keyword>
<dbReference type="Gene3D" id="2.40.160.110">
    <property type="match status" value="1"/>
</dbReference>
<dbReference type="OrthoDB" id="6232933at2759"/>
<evidence type="ECO:0000256" key="5">
    <source>
        <dbReference type="ARBA" id="ARBA00009644"/>
    </source>
</evidence>
<sequence>MKKNNTNSTHSEASGDQFCNLSIARDEQLFVSEPTTVPPVTTTKSPEPPTPVEGSWNVTEGNLTCIRADLKVRFRIPVKDHVEYIVLSPNATSSGSCKSSNTTQELQLEESEYTLTMIFEKDSKNAYMKNVTFTYTLPDSSGFSYNDAKLFTVKVGNSYKCDSSNSINLKNVTMEVFRIHIQFFGSVEKKDFGTAEECEADNKGYDMVPPAVGIVLLILMVVVLVAYFFERRRSRQNAYRSV</sequence>
<keyword evidence="12" id="KW-0325">Glycoprotein</keyword>
<evidence type="ECO:0000256" key="19">
    <source>
        <dbReference type="ARBA" id="ARBA00076257"/>
    </source>
</evidence>
<feature type="transmembrane region" description="Helical" evidence="22">
    <location>
        <begin position="207"/>
        <end position="229"/>
    </location>
</feature>
<evidence type="ECO:0000256" key="4">
    <source>
        <dbReference type="ARBA" id="ARBA00004279"/>
    </source>
</evidence>
<keyword evidence="6 20" id="KW-0812">Transmembrane</keyword>
<keyword evidence="8" id="KW-0967">Endosome</keyword>
<proteinExistence type="inferred from homology"/>
<dbReference type="Proteomes" id="UP000499080">
    <property type="component" value="Unassembled WGS sequence"/>
</dbReference>
<comment type="subcellular location">
    <subcellularLocation>
        <location evidence="4">Cell projection</location>
        <location evidence="4">Dendrite</location>
    </subcellularLocation>
    <subcellularLocation>
        <location evidence="17">Cell projection</location>
        <location evidence="17">Growth cone membrane</location>
        <topology evidence="17">Single-pass type I membrane protein</topology>
    </subcellularLocation>
    <subcellularLocation>
        <location evidence="15">Cytoplasmic vesicle</location>
        <location evidence="15">Secretory vesicle</location>
        <location evidence="15">Synaptic vesicle membrane</location>
        <topology evidence="15">Single-pass type I membrane protein</topology>
    </subcellularLocation>
    <subcellularLocation>
        <location evidence="2">Early endosome membrane</location>
        <topology evidence="2">Single-pass type I membrane protein</topology>
    </subcellularLocation>
    <subcellularLocation>
        <location evidence="1">Endoplasmic reticulum-Golgi intermediate compartment membrane</location>
        <topology evidence="1">Single-pass type I membrane protein</topology>
    </subcellularLocation>
    <subcellularLocation>
        <location evidence="20">Membrane</location>
        <topology evidence="20">Single-pass type I membrane protein</topology>
    </subcellularLocation>
    <subcellularLocation>
        <location evidence="3">Recycling endosome</location>
    </subcellularLocation>
</comment>
<evidence type="ECO:0000256" key="18">
    <source>
        <dbReference type="ARBA" id="ARBA00074379"/>
    </source>
</evidence>
<dbReference type="GO" id="GO:0072594">
    <property type="term" value="P:establishment of protein localization to organelle"/>
    <property type="evidence" value="ECO:0007669"/>
    <property type="project" value="TreeGrafter"/>
</dbReference>
<evidence type="ECO:0000256" key="12">
    <source>
        <dbReference type="ARBA" id="ARBA00023180"/>
    </source>
</evidence>
<keyword evidence="9 22" id="KW-1133">Transmembrane helix</keyword>
<dbReference type="PROSITE" id="PS51407">
    <property type="entry name" value="LAMP_3"/>
    <property type="match status" value="1"/>
</dbReference>
<dbReference type="PANTHER" id="PTHR11506:SF35">
    <property type="entry name" value="LYSOSOME-ASSOCIATED MEMBRANE GLYCOPROTEIN 5"/>
    <property type="match status" value="1"/>
</dbReference>
<comment type="similarity">
    <text evidence="5 20">Belongs to the LAMP family.</text>
</comment>
<evidence type="ECO:0000256" key="1">
    <source>
        <dbReference type="ARBA" id="ARBA00004151"/>
    </source>
</evidence>
<evidence type="ECO:0000256" key="10">
    <source>
        <dbReference type="ARBA" id="ARBA00023018"/>
    </source>
</evidence>
<dbReference type="GO" id="GO:0031902">
    <property type="term" value="C:late endosome membrane"/>
    <property type="evidence" value="ECO:0007669"/>
    <property type="project" value="TreeGrafter"/>
</dbReference>
<evidence type="ECO:0000256" key="3">
    <source>
        <dbReference type="ARBA" id="ARBA00004172"/>
    </source>
</evidence>
<dbReference type="InterPro" id="IPR002000">
    <property type="entry name" value="Lysosome-assoc_membr_glycop"/>
</dbReference>
<dbReference type="GO" id="GO:0005765">
    <property type="term" value="C:lysosomal membrane"/>
    <property type="evidence" value="ECO:0007669"/>
    <property type="project" value="TreeGrafter"/>
</dbReference>
<keyword evidence="7" id="KW-0732">Signal</keyword>
<gene>
    <name evidence="24" type="ORF">AVEN_210021_1</name>
</gene>
<keyword evidence="13" id="KW-0966">Cell projection</keyword>
<evidence type="ECO:0000256" key="22">
    <source>
        <dbReference type="SAM" id="Phobius"/>
    </source>
</evidence>
<dbReference type="AlphaFoldDB" id="A0A4Y2IA20"/>
<keyword evidence="11 20" id="KW-0472">Membrane</keyword>
<evidence type="ECO:0000256" key="6">
    <source>
        <dbReference type="ARBA" id="ARBA00022692"/>
    </source>
</evidence>
<dbReference type="GO" id="GO:0005886">
    <property type="term" value="C:plasma membrane"/>
    <property type="evidence" value="ECO:0007669"/>
    <property type="project" value="UniProtKB-SubCell"/>
</dbReference>
<evidence type="ECO:0000259" key="23">
    <source>
        <dbReference type="Pfam" id="PF01299"/>
    </source>
</evidence>
<evidence type="ECO:0000256" key="21">
    <source>
        <dbReference type="SAM" id="MobiDB-lite"/>
    </source>
</evidence>
<feature type="region of interest" description="Disordered" evidence="21">
    <location>
        <begin position="32"/>
        <end position="56"/>
    </location>
</feature>
<evidence type="ECO:0000256" key="9">
    <source>
        <dbReference type="ARBA" id="ARBA00022989"/>
    </source>
</evidence>
<keyword evidence="25" id="KW-1185">Reference proteome</keyword>
<feature type="disulfide bond" evidence="20">
    <location>
        <begin position="161"/>
        <end position="198"/>
    </location>
</feature>
<evidence type="ECO:0000256" key="11">
    <source>
        <dbReference type="ARBA" id="ARBA00023136"/>
    </source>
</evidence>
<comment type="caution">
    <text evidence="24">The sequence shown here is derived from an EMBL/GenBank/DDBJ whole genome shotgun (WGS) entry which is preliminary data.</text>
</comment>
<dbReference type="InterPro" id="IPR048528">
    <property type="entry name" value="Lamp2-like_luminal"/>
</dbReference>
<dbReference type="PANTHER" id="PTHR11506">
    <property type="entry name" value="LYSOSOME-ASSOCIATED MEMBRANE GLYCOPROTEIN"/>
    <property type="match status" value="1"/>
</dbReference>
<evidence type="ECO:0000313" key="24">
    <source>
        <dbReference type="EMBL" id="GBM74262.1"/>
    </source>
</evidence>
<accession>A0A4Y2IA20</accession>
<dbReference type="EMBL" id="BGPR01002485">
    <property type="protein sequence ID" value="GBM74262.1"/>
    <property type="molecule type" value="Genomic_DNA"/>
</dbReference>
<evidence type="ECO:0000256" key="16">
    <source>
        <dbReference type="ARBA" id="ARBA00053950"/>
    </source>
</evidence>
<keyword evidence="10" id="KW-0770">Synapse</keyword>
<evidence type="ECO:0000256" key="13">
    <source>
        <dbReference type="ARBA" id="ARBA00023273"/>
    </source>
</evidence>
<reference evidence="24 25" key="1">
    <citation type="journal article" date="2019" name="Sci. Rep.">
        <title>Orb-weaving spider Araneus ventricosus genome elucidates the spidroin gene catalogue.</title>
        <authorList>
            <person name="Kono N."/>
            <person name="Nakamura H."/>
            <person name="Ohtoshi R."/>
            <person name="Moran D.A.P."/>
            <person name="Shinohara A."/>
            <person name="Yoshida Y."/>
            <person name="Fujiwara M."/>
            <person name="Mori M."/>
            <person name="Tomita M."/>
            <person name="Arakawa K."/>
        </authorList>
    </citation>
    <scope>NUCLEOTIDE SEQUENCE [LARGE SCALE GENOMIC DNA]</scope>
</reference>
<evidence type="ECO:0000256" key="15">
    <source>
        <dbReference type="ARBA" id="ARBA00029428"/>
    </source>
</evidence>
<name>A0A4Y2IA20_ARAVE</name>
<evidence type="ECO:0000256" key="20">
    <source>
        <dbReference type="PROSITE-ProRule" id="PRU00740"/>
    </source>
</evidence>
<dbReference type="PRINTS" id="PR00336">
    <property type="entry name" value="LYSASSOCTDMP"/>
</dbReference>
<comment type="caution">
    <text evidence="20">Lacks conserved residue(s) required for the propagation of feature annotation.</text>
</comment>
<feature type="compositionally biased region" description="Low complexity" evidence="21">
    <location>
        <begin position="32"/>
        <end position="45"/>
    </location>
</feature>
<evidence type="ECO:0000256" key="14">
    <source>
        <dbReference type="ARBA" id="ARBA00023329"/>
    </source>
</evidence>
<evidence type="ECO:0000256" key="17">
    <source>
        <dbReference type="ARBA" id="ARBA00060492"/>
    </source>
</evidence>
<evidence type="ECO:0000256" key="8">
    <source>
        <dbReference type="ARBA" id="ARBA00022753"/>
    </source>
</evidence>
<feature type="domain" description="Lysosome-associated membrane glycoprotein 2-like luminal" evidence="23">
    <location>
        <begin position="53"/>
        <end position="185"/>
    </location>
</feature>
<keyword evidence="20" id="KW-1015">Disulfide bond</keyword>
<protein>
    <recommendedName>
        <fullName evidence="18">Lysosome-associated membrane glycoprotein 5</fullName>
    </recommendedName>
    <alternativeName>
        <fullName evidence="19">Lysosome-associated membrane protein 5</fullName>
    </alternativeName>
</protein>
<organism evidence="24 25">
    <name type="scientific">Araneus ventricosus</name>
    <name type="common">Orbweaver spider</name>
    <name type="synonym">Epeira ventricosa</name>
    <dbReference type="NCBI Taxonomy" id="182803"/>
    <lineage>
        <taxon>Eukaryota</taxon>
        <taxon>Metazoa</taxon>
        <taxon>Ecdysozoa</taxon>
        <taxon>Arthropoda</taxon>
        <taxon>Chelicerata</taxon>
        <taxon>Arachnida</taxon>
        <taxon>Araneae</taxon>
        <taxon>Araneomorphae</taxon>
        <taxon>Entelegynae</taxon>
        <taxon>Araneoidea</taxon>
        <taxon>Araneidae</taxon>
        <taxon>Araneus</taxon>
    </lineage>
</organism>